<proteinExistence type="predicted"/>
<dbReference type="OrthoDB" id="6399918at2"/>
<organism evidence="1 3">
    <name type="scientific">Paracoccus sediminis</name>
    <dbReference type="NCBI Taxonomy" id="1214787"/>
    <lineage>
        <taxon>Bacteria</taxon>
        <taxon>Pseudomonadati</taxon>
        <taxon>Pseudomonadota</taxon>
        <taxon>Alphaproteobacteria</taxon>
        <taxon>Rhodobacterales</taxon>
        <taxon>Paracoccaceae</taxon>
        <taxon>Paracoccus</taxon>
    </lineage>
</organism>
<dbReference type="AlphaFoldDB" id="A0A238VYW0"/>
<gene>
    <name evidence="2" type="ORF">EYF88_06400</name>
    <name evidence="1" type="ORF">SAMN06265378_103189</name>
</gene>
<protein>
    <submittedName>
        <fullName evidence="1">Uncharacterized protein</fullName>
    </submittedName>
</protein>
<dbReference type="RefSeq" id="WP_089387345.1">
    <property type="nucleotide sequence ID" value="NZ_FZNM01000003.1"/>
</dbReference>
<sequence>MSFTLIDATTLNARQKELHNFHKIAARLADYGFHSMWLSDDWQGADFLACHIDGATVLRVQLKSRLVIDKKYLGKGLHIAFRLGERVFVYPHDELVEWVRARKLVDETATSWHVNGIWHWPALPKWASAFLEPSYELGTSAA</sequence>
<keyword evidence="4" id="KW-1185">Reference proteome</keyword>
<name>A0A238VYW0_9RHOB</name>
<dbReference type="EMBL" id="FZNM01000003">
    <property type="protein sequence ID" value="SNR39418.1"/>
    <property type="molecule type" value="Genomic_DNA"/>
</dbReference>
<evidence type="ECO:0000313" key="3">
    <source>
        <dbReference type="Proteomes" id="UP000198409"/>
    </source>
</evidence>
<evidence type="ECO:0000313" key="4">
    <source>
        <dbReference type="Proteomes" id="UP000292859"/>
    </source>
</evidence>
<dbReference type="Proteomes" id="UP000198409">
    <property type="component" value="Unassembled WGS sequence"/>
</dbReference>
<reference evidence="3" key="2">
    <citation type="submission" date="2017-06" db="EMBL/GenBank/DDBJ databases">
        <authorList>
            <person name="Varghese N."/>
            <person name="Submissions S."/>
        </authorList>
    </citation>
    <scope>NUCLEOTIDE SEQUENCE [LARGE SCALE GENOMIC DNA]</scope>
    <source>
        <strain evidence="3">DSM 26170</strain>
    </source>
</reference>
<evidence type="ECO:0000313" key="1">
    <source>
        <dbReference type="EMBL" id="SNR39418.1"/>
    </source>
</evidence>
<dbReference type="Proteomes" id="UP000292859">
    <property type="component" value="Unassembled WGS sequence"/>
</dbReference>
<accession>A0A238VYW0</accession>
<reference evidence="2 4" key="3">
    <citation type="submission" date="2019-02" db="EMBL/GenBank/DDBJ databases">
        <authorList>
            <person name="Zhang G."/>
        </authorList>
    </citation>
    <scope>NUCLEOTIDE SEQUENCE [LARGE SCALE GENOMIC DNA]</scope>
    <source>
        <strain evidence="2 4">CMB17</strain>
    </source>
</reference>
<reference evidence="1" key="1">
    <citation type="submission" date="2017-06" db="EMBL/GenBank/DDBJ databases">
        <authorList>
            <person name="Kim H.J."/>
            <person name="Triplett B.A."/>
        </authorList>
    </citation>
    <scope>NUCLEOTIDE SEQUENCE [LARGE SCALE GENOMIC DNA]</scope>
    <source>
        <strain evidence="1">DSM 26170</strain>
    </source>
</reference>
<evidence type="ECO:0000313" key="2">
    <source>
        <dbReference type="EMBL" id="TBN51423.1"/>
    </source>
</evidence>
<dbReference type="EMBL" id="SIRL01000003">
    <property type="protein sequence ID" value="TBN51423.1"/>
    <property type="molecule type" value="Genomic_DNA"/>
</dbReference>